<reference evidence="7" key="1">
    <citation type="journal article" date="2019" name="Int. J. Syst. Evol. Microbiol.">
        <title>The Global Catalogue of Microorganisms (GCM) 10K type strain sequencing project: providing services to taxonomists for standard genome sequencing and annotation.</title>
        <authorList>
            <consortium name="The Broad Institute Genomics Platform"/>
            <consortium name="The Broad Institute Genome Sequencing Center for Infectious Disease"/>
            <person name="Wu L."/>
            <person name="Ma J."/>
        </authorList>
    </citation>
    <scope>NUCLEOTIDE SEQUENCE [LARGE SCALE GENOMIC DNA]</scope>
    <source>
        <strain evidence="7">SHR3</strain>
    </source>
</reference>
<comment type="caution">
    <text evidence="6">The sequence shown here is derived from an EMBL/GenBank/DDBJ whole genome shotgun (WGS) entry which is preliminary data.</text>
</comment>
<name>A0ABW1AV66_9RHOO</name>
<dbReference type="Gene3D" id="1.10.10.10">
    <property type="entry name" value="Winged helix-like DNA-binding domain superfamily/Winged helix DNA-binding domain"/>
    <property type="match status" value="1"/>
</dbReference>
<dbReference type="RefSeq" id="WP_096449604.1">
    <property type="nucleotide sequence ID" value="NZ_JBHSOG010000092.1"/>
</dbReference>
<dbReference type="InterPro" id="IPR000847">
    <property type="entry name" value="LysR_HTH_N"/>
</dbReference>
<keyword evidence="3" id="KW-0238">DNA-binding</keyword>
<evidence type="ECO:0000256" key="4">
    <source>
        <dbReference type="ARBA" id="ARBA00023163"/>
    </source>
</evidence>
<dbReference type="Gene3D" id="3.40.190.290">
    <property type="match status" value="1"/>
</dbReference>
<dbReference type="InterPro" id="IPR036388">
    <property type="entry name" value="WH-like_DNA-bd_sf"/>
</dbReference>
<dbReference type="PROSITE" id="PS50931">
    <property type="entry name" value="HTH_LYSR"/>
    <property type="match status" value="1"/>
</dbReference>
<dbReference type="SUPFAM" id="SSF46785">
    <property type="entry name" value="Winged helix' DNA-binding domain"/>
    <property type="match status" value="1"/>
</dbReference>
<dbReference type="PANTHER" id="PTHR30419:SF8">
    <property type="entry name" value="NITROGEN ASSIMILATION TRANSCRIPTIONAL ACTIVATOR-RELATED"/>
    <property type="match status" value="1"/>
</dbReference>
<evidence type="ECO:0000256" key="1">
    <source>
        <dbReference type="ARBA" id="ARBA00009437"/>
    </source>
</evidence>
<evidence type="ECO:0000259" key="5">
    <source>
        <dbReference type="PROSITE" id="PS50931"/>
    </source>
</evidence>
<sequence length="305" mass="33388">MDVRALRYFVEVVNQQGFTRAAEALHVTQPTISKMVRSLEDELGGPLLIREGRHTRLTDAGKVVHARGQAVLNEVARLYQEVAEVEGLTRGELMIGIPPATGPYFAQAIGAYRQQYPDVTLRLREQGTRALEDAVASGELDIGVTFLPVARPGIASYPVARQAASALFPIARAPAGQGPVAFRELADYPFVLYEDDFALACIVSDACASAGFVPNVVARSRYWDFIGELVAADVGIGILPDEAFTRLDPARIARRPLKDPEVVWELGLIWREDYVSRAARAWLGCCERIFPRPLQSNGVAGEVRS</sequence>
<keyword evidence="2" id="KW-0805">Transcription regulation</keyword>
<gene>
    <name evidence="6" type="ORF">ACFPTN_17595</name>
</gene>
<dbReference type="InterPro" id="IPR050950">
    <property type="entry name" value="HTH-type_LysR_regulators"/>
</dbReference>
<keyword evidence="7" id="KW-1185">Reference proteome</keyword>
<dbReference type="Pfam" id="PF00126">
    <property type="entry name" value="HTH_1"/>
    <property type="match status" value="1"/>
</dbReference>
<organism evidence="6 7">
    <name type="scientific">Thauera sinica</name>
    <dbReference type="NCBI Taxonomy" id="2665146"/>
    <lineage>
        <taxon>Bacteria</taxon>
        <taxon>Pseudomonadati</taxon>
        <taxon>Pseudomonadota</taxon>
        <taxon>Betaproteobacteria</taxon>
        <taxon>Rhodocyclales</taxon>
        <taxon>Zoogloeaceae</taxon>
        <taxon>Thauera</taxon>
    </lineage>
</organism>
<feature type="domain" description="HTH lysR-type" evidence="5">
    <location>
        <begin position="1"/>
        <end position="58"/>
    </location>
</feature>
<accession>A0ABW1AV66</accession>
<dbReference type="Pfam" id="PF03466">
    <property type="entry name" value="LysR_substrate"/>
    <property type="match status" value="1"/>
</dbReference>
<dbReference type="Proteomes" id="UP001595974">
    <property type="component" value="Unassembled WGS sequence"/>
</dbReference>
<keyword evidence="4" id="KW-0804">Transcription</keyword>
<evidence type="ECO:0000313" key="6">
    <source>
        <dbReference type="EMBL" id="MFC5771197.1"/>
    </source>
</evidence>
<dbReference type="PRINTS" id="PR00039">
    <property type="entry name" value="HTHLYSR"/>
</dbReference>
<dbReference type="EMBL" id="JBHSOG010000092">
    <property type="protein sequence ID" value="MFC5771197.1"/>
    <property type="molecule type" value="Genomic_DNA"/>
</dbReference>
<dbReference type="SUPFAM" id="SSF53850">
    <property type="entry name" value="Periplasmic binding protein-like II"/>
    <property type="match status" value="1"/>
</dbReference>
<protein>
    <submittedName>
        <fullName evidence="6">LysR substrate-binding domain-containing protein</fullName>
    </submittedName>
</protein>
<evidence type="ECO:0000313" key="7">
    <source>
        <dbReference type="Proteomes" id="UP001595974"/>
    </source>
</evidence>
<proteinExistence type="inferred from homology"/>
<dbReference type="InterPro" id="IPR036390">
    <property type="entry name" value="WH_DNA-bd_sf"/>
</dbReference>
<dbReference type="PANTHER" id="PTHR30419">
    <property type="entry name" value="HTH-TYPE TRANSCRIPTIONAL REGULATOR YBHD"/>
    <property type="match status" value="1"/>
</dbReference>
<evidence type="ECO:0000256" key="3">
    <source>
        <dbReference type="ARBA" id="ARBA00023125"/>
    </source>
</evidence>
<comment type="similarity">
    <text evidence="1">Belongs to the LysR transcriptional regulatory family.</text>
</comment>
<evidence type="ECO:0000256" key="2">
    <source>
        <dbReference type="ARBA" id="ARBA00023015"/>
    </source>
</evidence>
<dbReference type="InterPro" id="IPR005119">
    <property type="entry name" value="LysR_subst-bd"/>
</dbReference>